<dbReference type="InterPro" id="IPR000524">
    <property type="entry name" value="Tscrpt_reg_HTH_GntR"/>
</dbReference>
<dbReference type="PROSITE" id="PS50949">
    <property type="entry name" value="HTH_GNTR"/>
    <property type="match status" value="1"/>
</dbReference>
<keyword evidence="1" id="KW-0805">Transcription regulation</keyword>
<name>A0ABU2DUU9_9MICC</name>
<proteinExistence type="predicted"/>
<dbReference type="Pfam" id="PF00392">
    <property type="entry name" value="GntR"/>
    <property type="match status" value="1"/>
</dbReference>
<keyword evidence="2" id="KW-0238">DNA-binding</keyword>
<accession>A0ABU2DUU9</accession>
<dbReference type="InterPro" id="IPR008920">
    <property type="entry name" value="TF_FadR/GntR_C"/>
</dbReference>
<dbReference type="InterPro" id="IPR036388">
    <property type="entry name" value="WH-like_DNA-bd_sf"/>
</dbReference>
<dbReference type="InterPro" id="IPR036390">
    <property type="entry name" value="WH_DNA-bd_sf"/>
</dbReference>
<dbReference type="Gene3D" id="1.20.120.530">
    <property type="entry name" value="GntR ligand-binding domain-like"/>
    <property type="match status" value="1"/>
</dbReference>
<dbReference type="Pfam" id="PF07729">
    <property type="entry name" value="FCD"/>
    <property type="match status" value="1"/>
</dbReference>
<feature type="domain" description="HTH gntR-type" evidence="4">
    <location>
        <begin position="13"/>
        <end position="80"/>
    </location>
</feature>
<keyword evidence="6" id="KW-1185">Reference proteome</keyword>
<evidence type="ECO:0000256" key="2">
    <source>
        <dbReference type="ARBA" id="ARBA00023125"/>
    </source>
</evidence>
<evidence type="ECO:0000256" key="3">
    <source>
        <dbReference type="ARBA" id="ARBA00023163"/>
    </source>
</evidence>
<keyword evidence="3" id="KW-0804">Transcription</keyword>
<dbReference type="EMBL" id="JAVKGR010000020">
    <property type="protein sequence ID" value="MDR8020287.1"/>
    <property type="molecule type" value="Genomic_DNA"/>
</dbReference>
<dbReference type="InterPro" id="IPR011711">
    <property type="entry name" value="GntR_C"/>
</dbReference>
<reference evidence="5 6" key="1">
    <citation type="submission" date="2023-09" db="EMBL/GenBank/DDBJ databases">
        <title>Description of three actinobacteria isolated from air of manufacturing shop in a pharmaceutical factory.</title>
        <authorList>
            <person name="Zhang D.-F."/>
        </authorList>
    </citation>
    <scope>NUCLEOTIDE SEQUENCE [LARGE SCALE GENOMIC DNA]</scope>
    <source>
        <strain evidence="5 6">LY-0111</strain>
    </source>
</reference>
<gene>
    <name evidence="5" type="ORF">RIL96_12015</name>
</gene>
<dbReference type="Gene3D" id="1.10.10.10">
    <property type="entry name" value="Winged helix-like DNA-binding domain superfamily/Winged helix DNA-binding domain"/>
    <property type="match status" value="1"/>
</dbReference>
<dbReference type="SMART" id="SM00895">
    <property type="entry name" value="FCD"/>
    <property type="match status" value="1"/>
</dbReference>
<dbReference type="SUPFAM" id="SSF48008">
    <property type="entry name" value="GntR ligand-binding domain-like"/>
    <property type="match status" value="1"/>
</dbReference>
<evidence type="ECO:0000256" key="1">
    <source>
        <dbReference type="ARBA" id="ARBA00023015"/>
    </source>
</evidence>
<evidence type="ECO:0000313" key="6">
    <source>
        <dbReference type="Proteomes" id="UP001251870"/>
    </source>
</evidence>
<evidence type="ECO:0000259" key="4">
    <source>
        <dbReference type="PROSITE" id="PS50949"/>
    </source>
</evidence>
<dbReference type="PANTHER" id="PTHR43537:SF5">
    <property type="entry name" value="UXU OPERON TRANSCRIPTIONAL REGULATOR"/>
    <property type="match status" value="1"/>
</dbReference>
<dbReference type="SMART" id="SM00345">
    <property type="entry name" value="HTH_GNTR"/>
    <property type="match status" value="1"/>
</dbReference>
<protein>
    <submittedName>
        <fullName evidence="5">GntR family transcriptional regulator</fullName>
    </submittedName>
</protein>
<dbReference type="PANTHER" id="PTHR43537">
    <property type="entry name" value="TRANSCRIPTIONAL REGULATOR, GNTR FAMILY"/>
    <property type="match status" value="1"/>
</dbReference>
<evidence type="ECO:0000313" key="5">
    <source>
        <dbReference type="EMBL" id="MDR8020287.1"/>
    </source>
</evidence>
<dbReference type="Proteomes" id="UP001251870">
    <property type="component" value="Unassembled WGS sequence"/>
</dbReference>
<dbReference type="SUPFAM" id="SSF46785">
    <property type="entry name" value="Winged helix' DNA-binding domain"/>
    <property type="match status" value="1"/>
</dbReference>
<comment type="caution">
    <text evidence="5">The sequence shown here is derived from an EMBL/GenBank/DDBJ whole genome shotgun (WGS) entry which is preliminary data.</text>
</comment>
<sequence length="222" mass="24462">MTTSVESPDAHPESMADHAYRLLRQQLVLLDIAPGAPIAENRLAAELGVGRTPLREALKRLEADHLVVTFSRRGTFATNVDITELSGISEMRQALVPLAARKAAQQRGGSVRGALAEEVQRLTALESDSDIDARQLLEGDLRIHRLISRASENLYLEETLVRLDSLVTRMWCAMLDRIPPMDEHVMEHVALIEAVLGGEAERAEELAAGHVAHFDRVVRAVV</sequence>
<organism evidence="5 6">
    <name type="scientific">Nesterenkonia aerolata</name>
    <dbReference type="NCBI Taxonomy" id="3074079"/>
    <lineage>
        <taxon>Bacteria</taxon>
        <taxon>Bacillati</taxon>
        <taxon>Actinomycetota</taxon>
        <taxon>Actinomycetes</taxon>
        <taxon>Micrococcales</taxon>
        <taxon>Micrococcaceae</taxon>
        <taxon>Nesterenkonia</taxon>
    </lineage>
</organism>
<dbReference type="RefSeq" id="WP_310549268.1">
    <property type="nucleotide sequence ID" value="NZ_JAVKGR010000020.1"/>
</dbReference>